<dbReference type="EMBL" id="NEDP02005553">
    <property type="protein sequence ID" value="OWF38822.1"/>
    <property type="molecule type" value="Genomic_DNA"/>
</dbReference>
<dbReference type="Proteomes" id="UP000242188">
    <property type="component" value="Unassembled WGS sequence"/>
</dbReference>
<dbReference type="OrthoDB" id="10342420at2759"/>
<evidence type="ECO:0000256" key="1">
    <source>
        <dbReference type="SAM" id="MobiDB-lite"/>
    </source>
</evidence>
<proteinExistence type="predicted"/>
<feature type="compositionally biased region" description="Basic and acidic residues" evidence="1">
    <location>
        <begin position="208"/>
        <end position="237"/>
    </location>
</feature>
<sequence>MHSYGMMIEADDSDLKDGCACPDTGHSSLQNDEVAEMYTHARGHVNQDHDMDQLEHEFDTHEGDDPDLSVVSFDIAAETVVTTTNLPLHDTEINIINSQSETCNDVVCPSLLFDDVGNITGSESSEALGSKLISGSDITESELSALNMCLAQTDTVSQRSTVNNNIQNQLFVTSDVTECDPQTVLSLEDVTKRERARLLKQRLRRNPSFREKEKEQARARMRNKRNDPEYREKERRKDRERRKMVRHVNEEARQKERERDKVQKRVIRENMKELKQLHNHESLVNVADTLYVENCFVISDSSEQGYWTSEHVIGSNSDSIIQSDSRTDEEDGSLIPLDFVDKVTIDSSIG</sequence>
<reference evidence="2 3" key="1">
    <citation type="journal article" date="2017" name="Nat. Ecol. Evol.">
        <title>Scallop genome provides insights into evolution of bilaterian karyotype and development.</title>
        <authorList>
            <person name="Wang S."/>
            <person name="Zhang J."/>
            <person name="Jiao W."/>
            <person name="Li J."/>
            <person name="Xun X."/>
            <person name="Sun Y."/>
            <person name="Guo X."/>
            <person name="Huan P."/>
            <person name="Dong B."/>
            <person name="Zhang L."/>
            <person name="Hu X."/>
            <person name="Sun X."/>
            <person name="Wang J."/>
            <person name="Zhao C."/>
            <person name="Wang Y."/>
            <person name="Wang D."/>
            <person name="Huang X."/>
            <person name="Wang R."/>
            <person name="Lv J."/>
            <person name="Li Y."/>
            <person name="Zhang Z."/>
            <person name="Liu B."/>
            <person name="Lu W."/>
            <person name="Hui Y."/>
            <person name="Liang J."/>
            <person name="Zhou Z."/>
            <person name="Hou R."/>
            <person name="Li X."/>
            <person name="Liu Y."/>
            <person name="Li H."/>
            <person name="Ning X."/>
            <person name="Lin Y."/>
            <person name="Zhao L."/>
            <person name="Xing Q."/>
            <person name="Dou J."/>
            <person name="Li Y."/>
            <person name="Mao J."/>
            <person name="Guo H."/>
            <person name="Dou H."/>
            <person name="Li T."/>
            <person name="Mu C."/>
            <person name="Jiang W."/>
            <person name="Fu Q."/>
            <person name="Fu X."/>
            <person name="Miao Y."/>
            <person name="Liu J."/>
            <person name="Yu Q."/>
            <person name="Li R."/>
            <person name="Liao H."/>
            <person name="Li X."/>
            <person name="Kong Y."/>
            <person name="Jiang Z."/>
            <person name="Chourrout D."/>
            <person name="Li R."/>
            <person name="Bao Z."/>
        </authorList>
    </citation>
    <scope>NUCLEOTIDE SEQUENCE [LARGE SCALE GENOMIC DNA]</scope>
    <source>
        <strain evidence="2 3">PY_sf001</strain>
    </source>
</reference>
<name>A0A210PQT9_MIZYE</name>
<feature type="compositionally biased region" description="Basic and acidic residues" evidence="1">
    <location>
        <begin position="247"/>
        <end position="258"/>
    </location>
</feature>
<feature type="region of interest" description="Disordered" evidence="1">
    <location>
        <begin position="202"/>
        <end position="258"/>
    </location>
</feature>
<accession>A0A210PQT9</accession>
<gene>
    <name evidence="2" type="ORF">KP79_PYT23710</name>
</gene>
<keyword evidence="3" id="KW-1185">Reference proteome</keyword>
<evidence type="ECO:0000313" key="2">
    <source>
        <dbReference type="EMBL" id="OWF38822.1"/>
    </source>
</evidence>
<evidence type="ECO:0000313" key="3">
    <source>
        <dbReference type="Proteomes" id="UP000242188"/>
    </source>
</evidence>
<comment type="caution">
    <text evidence="2">The sequence shown here is derived from an EMBL/GenBank/DDBJ whole genome shotgun (WGS) entry which is preliminary data.</text>
</comment>
<organism evidence="2 3">
    <name type="scientific">Mizuhopecten yessoensis</name>
    <name type="common">Japanese scallop</name>
    <name type="synonym">Patinopecten yessoensis</name>
    <dbReference type="NCBI Taxonomy" id="6573"/>
    <lineage>
        <taxon>Eukaryota</taxon>
        <taxon>Metazoa</taxon>
        <taxon>Spiralia</taxon>
        <taxon>Lophotrochozoa</taxon>
        <taxon>Mollusca</taxon>
        <taxon>Bivalvia</taxon>
        <taxon>Autobranchia</taxon>
        <taxon>Pteriomorphia</taxon>
        <taxon>Pectinida</taxon>
        <taxon>Pectinoidea</taxon>
        <taxon>Pectinidae</taxon>
        <taxon>Mizuhopecten</taxon>
    </lineage>
</organism>
<dbReference type="AlphaFoldDB" id="A0A210PQT9"/>
<protein>
    <submittedName>
        <fullName evidence="2">Uncharacterized protein</fullName>
    </submittedName>
</protein>